<comment type="caution">
    <text evidence="2">The sequence shown here is derived from an EMBL/GenBank/DDBJ whole genome shotgun (WGS) entry which is preliminary data.</text>
</comment>
<evidence type="ECO:0000313" key="2">
    <source>
        <dbReference type="EMBL" id="KAK4171035.1"/>
    </source>
</evidence>
<organism evidence="2 3">
    <name type="scientific">Triangularia setosa</name>
    <dbReference type="NCBI Taxonomy" id="2587417"/>
    <lineage>
        <taxon>Eukaryota</taxon>
        <taxon>Fungi</taxon>
        <taxon>Dikarya</taxon>
        <taxon>Ascomycota</taxon>
        <taxon>Pezizomycotina</taxon>
        <taxon>Sordariomycetes</taxon>
        <taxon>Sordariomycetidae</taxon>
        <taxon>Sordariales</taxon>
        <taxon>Podosporaceae</taxon>
        <taxon>Triangularia</taxon>
    </lineage>
</organism>
<dbReference type="EMBL" id="MU866661">
    <property type="protein sequence ID" value="KAK4171035.1"/>
    <property type="molecule type" value="Genomic_DNA"/>
</dbReference>
<evidence type="ECO:0000313" key="3">
    <source>
        <dbReference type="Proteomes" id="UP001302321"/>
    </source>
</evidence>
<name>A0AAN6VX87_9PEZI</name>
<proteinExistence type="predicted"/>
<gene>
    <name evidence="2" type="ORF">QBC36DRAFT_295738</name>
</gene>
<evidence type="ECO:0000256" key="1">
    <source>
        <dbReference type="SAM" id="MobiDB-lite"/>
    </source>
</evidence>
<feature type="region of interest" description="Disordered" evidence="1">
    <location>
        <begin position="1"/>
        <end position="86"/>
    </location>
</feature>
<protein>
    <submittedName>
        <fullName evidence="2">Uncharacterized protein</fullName>
    </submittedName>
</protein>
<reference evidence="2" key="2">
    <citation type="submission" date="2023-05" db="EMBL/GenBank/DDBJ databases">
        <authorList>
            <consortium name="Lawrence Berkeley National Laboratory"/>
            <person name="Steindorff A."/>
            <person name="Hensen N."/>
            <person name="Bonometti L."/>
            <person name="Westerberg I."/>
            <person name="Brannstrom I.O."/>
            <person name="Guillou S."/>
            <person name="Cros-Aarteil S."/>
            <person name="Calhoun S."/>
            <person name="Haridas S."/>
            <person name="Kuo A."/>
            <person name="Mondo S."/>
            <person name="Pangilinan J."/>
            <person name="Riley R."/>
            <person name="Labutti K."/>
            <person name="Andreopoulos B."/>
            <person name="Lipzen A."/>
            <person name="Chen C."/>
            <person name="Yanf M."/>
            <person name="Daum C."/>
            <person name="Ng V."/>
            <person name="Clum A."/>
            <person name="Ohm R."/>
            <person name="Martin F."/>
            <person name="Silar P."/>
            <person name="Natvig D."/>
            <person name="Lalanne C."/>
            <person name="Gautier V."/>
            <person name="Ament-Velasquez S.L."/>
            <person name="Kruys A."/>
            <person name="Hutchinson M.I."/>
            <person name="Powell A.J."/>
            <person name="Barry K."/>
            <person name="Miller A.N."/>
            <person name="Grigoriev I.V."/>
            <person name="Debuchy R."/>
            <person name="Gladieux P."/>
            <person name="Thoren M.H."/>
            <person name="Johannesson H."/>
        </authorList>
    </citation>
    <scope>NUCLEOTIDE SEQUENCE</scope>
    <source>
        <strain evidence="2">CBS 892.96</strain>
    </source>
</reference>
<accession>A0AAN6VX87</accession>
<dbReference type="Proteomes" id="UP001302321">
    <property type="component" value="Unassembled WGS sequence"/>
</dbReference>
<dbReference type="AlphaFoldDB" id="A0AAN6VX87"/>
<keyword evidence="3" id="KW-1185">Reference proteome</keyword>
<feature type="compositionally biased region" description="Low complexity" evidence="1">
    <location>
        <begin position="11"/>
        <end position="34"/>
    </location>
</feature>
<reference evidence="2" key="1">
    <citation type="journal article" date="2023" name="Mol. Phylogenet. Evol.">
        <title>Genome-scale phylogeny and comparative genomics of the fungal order Sordariales.</title>
        <authorList>
            <person name="Hensen N."/>
            <person name="Bonometti L."/>
            <person name="Westerberg I."/>
            <person name="Brannstrom I.O."/>
            <person name="Guillou S."/>
            <person name="Cros-Aarteil S."/>
            <person name="Calhoun S."/>
            <person name="Haridas S."/>
            <person name="Kuo A."/>
            <person name="Mondo S."/>
            <person name="Pangilinan J."/>
            <person name="Riley R."/>
            <person name="LaButti K."/>
            <person name="Andreopoulos B."/>
            <person name="Lipzen A."/>
            <person name="Chen C."/>
            <person name="Yan M."/>
            <person name="Daum C."/>
            <person name="Ng V."/>
            <person name="Clum A."/>
            <person name="Steindorff A."/>
            <person name="Ohm R.A."/>
            <person name="Martin F."/>
            <person name="Silar P."/>
            <person name="Natvig D.O."/>
            <person name="Lalanne C."/>
            <person name="Gautier V."/>
            <person name="Ament-Velasquez S.L."/>
            <person name="Kruys A."/>
            <person name="Hutchinson M.I."/>
            <person name="Powell A.J."/>
            <person name="Barry K."/>
            <person name="Miller A.N."/>
            <person name="Grigoriev I.V."/>
            <person name="Debuchy R."/>
            <person name="Gladieux P."/>
            <person name="Hiltunen Thoren M."/>
            <person name="Johannesson H."/>
        </authorList>
    </citation>
    <scope>NUCLEOTIDE SEQUENCE</scope>
    <source>
        <strain evidence="2">CBS 892.96</strain>
    </source>
</reference>
<sequence length="86" mass="8774">MASSSQPFFLSGEGAPASANGSSSASSASDSPPGQMTTHLTSMEAREIACTGDNQLTQDHGGDDGQYGIAWSSDDAPMALKPEPLR</sequence>